<dbReference type="EMBL" id="CP001720">
    <property type="protein sequence ID" value="ACV62707.1"/>
    <property type="molecule type" value="Genomic_DNA"/>
</dbReference>
<reference evidence="1 2" key="1">
    <citation type="journal article" date="2009" name="Stand. Genomic Sci.">
        <title>Complete genome sequence of Desulfotomaculum acetoxidans type strain (5575).</title>
        <authorList>
            <person name="Spring S."/>
            <person name="Lapidus A."/>
            <person name="Schroder M."/>
            <person name="Gleim D."/>
            <person name="Sims D."/>
            <person name="Meincke L."/>
            <person name="Glavina Del Rio T."/>
            <person name="Tice H."/>
            <person name="Copeland A."/>
            <person name="Cheng J.F."/>
            <person name="Lucas S."/>
            <person name="Chen F."/>
            <person name="Nolan M."/>
            <person name="Bruce D."/>
            <person name="Goodwin L."/>
            <person name="Pitluck S."/>
            <person name="Ivanova N."/>
            <person name="Mavromatis K."/>
            <person name="Mikhailova N."/>
            <person name="Pati A."/>
            <person name="Chen A."/>
            <person name="Palaniappan K."/>
            <person name="Land M."/>
            <person name="Hauser L."/>
            <person name="Chang Y.J."/>
            <person name="Jeffries C.D."/>
            <person name="Chain P."/>
            <person name="Saunders E."/>
            <person name="Brettin T."/>
            <person name="Detter J.C."/>
            <person name="Goker M."/>
            <person name="Bristow J."/>
            <person name="Eisen J.A."/>
            <person name="Markowitz V."/>
            <person name="Hugenholtz P."/>
            <person name="Kyrpides N.C."/>
            <person name="Klenk H.P."/>
            <person name="Han C."/>
        </authorList>
    </citation>
    <scope>NUCLEOTIDE SEQUENCE [LARGE SCALE GENOMIC DNA]</scope>
    <source>
        <strain evidence="2">ATCC 49208 / DSM 771 / VKM B-1644</strain>
    </source>
</reference>
<dbReference type="AlphaFoldDB" id="C8VXQ1"/>
<evidence type="ECO:0000313" key="2">
    <source>
        <dbReference type="Proteomes" id="UP000002217"/>
    </source>
</evidence>
<dbReference type="HOGENOM" id="CLU_145296_0_0_9"/>
<dbReference type="Pfam" id="PF13730">
    <property type="entry name" value="HTH_36"/>
    <property type="match status" value="1"/>
</dbReference>
<dbReference type="Gene3D" id="1.10.10.10">
    <property type="entry name" value="Winged helix-like DNA-binding domain superfamily/Winged helix DNA-binding domain"/>
    <property type="match status" value="1"/>
</dbReference>
<keyword evidence="2" id="KW-1185">Reference proteome</keyword>
<proteinExistence type="predicted"/>
<dbReference type="InterPro" id="IPR036388">
    <property type="entry name" value="WH-like_DNA-bd_sf"/>
</dbReference>
<accession>C8VXQ1</accession>
<gene>
    <name evidence="1" type="ordered locus">Dtox_1861</name>
</gene>
<sequence>MENEIFIKMYRSAFTSGLVRELGATRWAVLCAIASYMNEDGEACPTQKQLANDLGLSLKTTLSHIKYLAGYRFNGQPILDREYRKSANNAFVYSYYKVLPTAQLTIFSQKPIGIEDEHMQKVHTNNTAYINTNNINKYINPTFRTLKEINQ</sequence>
<protein>
    <submittedName>
        <fullName evidence="1">Uncharacterized protein</fullName>
    </submittedName>
</protein>
<dbReference type="Proteomes" id="UP000002217">
    <property type="component" value="Chromosome"/>
</dbReference>
<dbReference type="KEGG" id="dae:Dtox_1861"/>
<evidence type="ECO:0000313" key="1">
    <source>
        <dbReference type="EMBL" id="ACV62707.1"/>
    </source>
</evidence>
<organism evidence="1 2">
    <name type="scientific">Desulfofarcimen acetoxidans (strain ATCC 49208 / DSM 771 / KCTC 5769 / VKM B-1644 / 5575)</name>
    <name type="common">Desulfotomaculum acetoxidans</name>
    <dbReference type="NCBI Taxonomy" id="485916"/>
    <lineage>
        <taxon>Bacteria</taxon>
        <taxon>Bacillati</taxon>
        <taxon>Bacillota</taxon>
        <taxon>Clostridia</taxon>
        <taxon>Eubacteriales</taxon>
        <taxon>Peptococcaceae</taxon>
        <taxon>Desulfofarcimen</taxon>
    </lineage>
</organism>
<name>C8VXQ1_DESAS</name>
<dbReference type="OrthoDB" id="1809704at2"/>
<dbReference type="RefSeq" id="WP_015757414.1">
    <property type="nucleotide sequence ID" value="NC_013216.1"/>
</dbReference>